<comment type="caution">
    <text evidence="2">The sequence shown here is derived from an EMBL/GenBank/DDBJ whole genome shotgun (WGS) entry which is preliminary data.</text>
</comment>
<dbReference type="AlphaFoldDB" id="A0A396JKG6"/>
<name>A0A396JKG6_MEDTR</name>
<feature type="compositionally biased region" description="Basic and acidic residues" evidence="1">
    <location>
        <begin position="78"/>
        <end position="91"/>
    </location>
</feature>
<dbReference type="Gramene" id="rna1336">
    <property type="protein sequence ID" value="RHN77842.1"/>
    <property type="gene ID" value="gene1336"/>
</dbReference>
<feature type="compositionally biased region" description="Basic and acidic residues" evidence="1">
    <location>
        <begin position="175"/>
        <end position="185"/>
    </location>
</feature>
<feature type="region of interest" description="Disordered" evidence="1">
    <location>
        <begin position="52"/>
        <end position="136"/>
    </location>
</feature>
<dbReference type="PANTHER" id="PTHR34380:SF1">
    <property type="entry name" value="OS01G0221300 PROTEIN"/>
    <property type="match status" value="1"/>
</dbReference>
<feature type="compositionally biased region" description="Acidic residues" evidence="1">
    <location>
        <begin position="58"/>
        <end position="69"/>
    </location>
</feature>
<feature type="region of interest" description="Disordered" evidence="1">
    <location>
        <begin position="1"/>
        <end position="32"/>
    </location>
</feature>
<evidence type="ECO:0000313" key="2">
    <source>
        <dbReference type="EMBL" id="RHN77842.1"/>
    </source>
</evidence>
<feature type="region of interest" description="Disordered" evidence="1">
    <location>
        <begin position="149"/>
        <end position="185"/>
    </location>
</feature>
<protein>
    <submittedName>
        <fullName evidence="2">Uncharacterized protein</fullName>
    </submittedName>
</protein>
<feature type="compositionally biased region" description="Basic residues" evidence="1">
    <location>
        <begin position="92"/>
        <end position="103"/>
    </location>
</feature>
<gene>
    <name evidence="2" type="ORF">MtrunA17_Chr1g0159081</name>
</gene>
<feature type="compositionally biased region" description="Acidic residues" evidence="1">
    <location>
        <begin position="120"/>
        <end position="130"/>
    </location>
</feature>
<accession>A0A396JKG6</accession>
<evidence type="ECO:0000256" key="1">
    <source>
        <dbReference type="SAM" id="MobiDB-lite"/>
    </source>
</evidence>
<reference evidence="2" key="1">
    <citation type="journal article" date="2018" name="Nat. Plants">
        <title>Whole-genome landscape of Medicago truncatula symbiotic genes.</title>
        <authorList>
            <person name="Pecrix Y."/>
            <person name="Gamas P."/>
            <person name="Carrere S."/>
        </authorList>
    </citation>
    <scope>NUCLEOTIDE SEQUENCE</scope>
    <source>
        <tissue evidence="2">Leaves</tissue>
    </source>
</reference>
<proteinExistence type="predicted"/>
<dbReference type="EMBL" id="PSQE01000001">
    <property type="protein sequence ID" value="RHN77842.1"/>
    <property type="molecule type" value="Genomic_DNA"/>
</dbReference>
<dbReference type="Proteomes" id="UP000265566">
    <property type="component" value="Chromosome 1"/>
</dbReference>
<dbReference type="PANTHER" id="PTHR34380">
    <property type="entry name" value="BNAA03G12380D PROTEIN"/>
    <property type="match status" value="1"/>
</dbReference>
<feature type="compositionally biased region" description="Polar residues" evidence="1">
    <location>
        <begin position="1"/>
        <end position="14"/>
    </location>
</feature>
<sequence length="185" mass="20936">MQGSEYISQSTCSATKKGKNLYSNYDQSSEEDSDFVEDLLCAVIPKRKRTRNVFISESESDDDEEDDDLPIGKLVRNHVQERSADELEESRRRRRRPLRKCVTKSHDDKVNYQQSIPTNDDAESIEDLSQSEEGNLKGFIVDDFDLSGCEVTSSKSQDGGRNGDVDSDLNDSQDINDHSKDSDSR</sequence>
<organism evidence="2">
    <name type="scientific">Medicago truncatula</name>
    <name type="common">Barrel medic</name>
    <name type="synonym">Medicago tribuloides</name>
    <dbReference type="NCBI Taxonomy" id="3880"/>
    <lineage>
        <taxon>Eukaryota</taxon>
        <taxon>Viridiplantae</taxon>
        <taxon>Streptophyta</taxon>
        <taxon>Embryophyta</taxon>
        <taxon>Tracheophyta</taxon>
        <taxon>Spermatophyta</taxon>
        <taxon>Magnoliopsida</taxon>
        <taxon>eudicotyledons</taxon>
        <taxon>Gunneridae</taxon>
        <taxon>Pentapetalae</taxon>
        <taxon>rosids</taxon>
        <taxon>fabids</taxon>
        <taxon>Fabales</taxon>
        <taxon>Fabaceae</taxon>
        <taxon>Papilionoideae</taxon>
        <taxon>50 kb inversion clade</taxon>
        <taxon>NPAAA clade</taxon>
        <taxon>Hologalegina</taxon>
        <taxon>IRL clade</taxon>
        <taxon>Trifolieae</taxon>
        <taxon>Medicago</taxon>
    </lineage>
</organism>
<feature type="compositionally biased region" description="Polar residues" evidence="1">
    <location>
        <begin position="150"/>
        <end position="159"/>
    </location>
</feature>